<feature type="coiled-coil region" evidence="1">
    <location>
        <begin position="7"/>
        <end position="41"/>
    </location>
</feature>
<reference evidence="3" key="1">
    <citation type="submission" date="2022-08" db="EMBL/GenBank/DDBJ databases">
        <authorList>
            <consortium name="DOE Joint Genome Institute"/>
            <person name="Min B."/>
            <person name="Riley R."/>
            <person name="Sierra-Patev S."/>
            <person name="Naranjo-Ortiz M."/>
            <person name="Looney B."/>
            <person name="Konkel Z."/>
            <person name="Slot J.C."/>
            <person name="Sakamoto Y."/>
            <person name="Steenwyk J.L."/>
            <person name="Rokas A."/>
            <person name="Carro J."/>
            <person name="Camarero S."/>
            <person name="Ferreira P."/>
            <person name="Molpeceres G."/>
            <person name="Ruiz-Duenas F.J."/>
            <person name="Serrano A."/>
            <person name="Henrissat B."/>
            <person name="Drula E."/>
            <person name="Hughes K.W."/>
            <person name="Mata J.L."/>
            <person name="Ishikawa N.K."/>
            <person name="Vargas-Isla R."/>
            <person name="Ushijima S."/>
            <person name="Smith C.A."/>
            <person name="Ahrendt S."/>
            <person name="Andreopoulos W."/>
            <person name="He G."/>
            <person name="Labutti K."/>
            <person name="Lipzen A."/>
            <person name="Ng V."/>
            <person name="Sandor L."/>
            <person name="Barry K."/>
            <person name="Martinez A.T."/>
            <person name="Xiao Y."/>
            <person name="Gibbons J.G."/>
            <person name="Terashima K."/>
            <person name="Hibbett D.S."/>
            <person name="Grigoriev I.V."/>
        </authorList>
    </citation>
    <scope>NUCLEOTIDE SEQUENCE</scope>
    <source>
        <strain evidence="3">TFB9207</strain>
    </source>
</reference>
<dbReference type="AlphaFoldDB" id="A0AA38NZR1"/>
<sequence length="242" mass="27815">LKPLKERKRLEKEREKLKKEKEKLKERKENLKEDVLRIIFNEEINKESGLTVWTEYAWVQEDYSAYKEVARTTQGLEQVWHKGKGKGKSKDETPTPRHQANRPNSDVLFVLEFGVELSENCLDILEAVGEETLIPNPNDYRKASRYEAIAVYTHVCLDNVRYQFFIENSLARSSQQHPDVSGIERKSADISQGSLEGWQGMAEQAKSCSCGLATCFGLDVNLIERESSVYALLRPNAMRALY</sequence>
<feature type="region of interest" description="Disordered" evidence="2">
    <location>
        <begin position="78"/>
        <end position="102"/>
    </location>
</feature>
<feature type="non-terminal residue" evidence="3">
    <location>
        <position position="1"/>
    </location>
</feature>
<keyword evidence="1" id="KW-0175">Coiled coil</keyword>
<evidence type="ECO:0000256" key="1">
    <source>
        <dbReference type="SAM" id="Coils"/>
    </source>
</evidence>
<dbReference type="Proteomes" id="UP001163846">
    <property type="component" value="Unassembled WGS sequence"/>
</dbReference>
<evidence type="ECO:0000313" key="4">
    <source>
        <dbReference type="Proteomes" id="UP001163846"/>
    </source>
</evidence>
<evidence type="ECO:0000256" key="2">
    <source>
        <dbReference type="SAM" id="MobiDB-lite"/>
    </source>
</evidence>
<organism evidence="3 4">
    <name type="scientific">Lentinula raphanica</name>
    <dbReference type="NCBI Taxonomy" id="153919"/>
    <lineage>
        <taxon>Eukaryota</taxon>
        <taxon>Fungi</taxon>
        <taxon>Dikarya</taxon>
        <taxon>Basidiomycota</taxon>
        <taxon>Agaricomycotina</taxon>
        <taxon>Agaricomycetes</taxon>
        <taxon>Agaricomycetidae</taxon>
        <taxon>Agaricales</taxon>
        <taxon>Marasmiineae</taxon>
        <taxon>Omphalotaceae</taxon>
        <taxon>Lentinula</taxon>
    </lineage>
</organism>
<comment type="caution">
    <text evidence="3">The sequence shown here is derived from an EMBL/GenBank/DDBJ whole genome shotgun (WGS) entry which is preliminary data.</text>
</comment>
<evidence type="ECO:0000313" key="3">
    <source>
        <dbReference type="EMBL" id="KAJ3833643.1"/>
    </source>
</evidence>
<gene>
    <name evidence="3" type="ORF">F5878DRAFT_645776</name>
</gene>
<proteinExistence type="predicted"/>
<dbReference type="EMBL" id="MU806658">
    <property type="protein sequence ID" value="KAJ3833643.1"/>
    <property type="molecule type" value="Genomic_DNA"/>
</dbReference>
<keyword evidence="4" id="KW-1185">Reference proteome</keyword>
<accession>A0AA38NZR1</accession>
<name>A0AA38NZR1_9AGAR</name>
<protein>
    <submittedName>
        <fullName evidence="3">Uncharacterized protein</fullName>
    </submittedName>
</protein>